<protein>
    <submittedName>
        <fullName evidence="1">AlNc14C194G8535 protein</fullName>
    </submittedName>
</protein>
<name>F0WQ55_9STRA</name>
<dbReference type="EMBL" id="FR824239">
    <property type="protein sequence ID" value="CCA23460.1"/>
    <property type="molecule type" value="Genomic_DNA"/>
</dbReference>
<accession>F0WQ55</accession>
<sequence>MRICYFTNQGRPVVITDLSLKLDAPIPSQSIKLTVRHSFLKLEPIPHTLPNFNLDKNKLRRYCKEPFFTQRLDQFSAAHNTYFPQRYFFCDPYELNAATGLLAASAPVLAFMGDQRPVDMKGFTFGAAVGAGASNNCAAISGKADDACGS</sequence>
<dbReference type="HOGENOM" id="CLU_1743889_0_0_1"/>
<gene>
    <name evidence="1" type="primary">AlNc14C194G8535</name>
    <name evidence="1" type="ORF">ALNC14_096040</name>
</gene>
<evidence type="ECO:0000313" key="1">
    <source>
        <dbReference type="EMBL" id="CCA23460.1"/>
    </source>
</evidence>
<dbReference type="AlphaFoldDB" id="F0WQ55"/>
<reference evidence="1" key="2">
    <citation type="submission" date="2011-02" db="EMBL/GenBank/DDBJ databases">
        <authorList>
            <person name="MacLean D."/>
        </authorList>
    </citation>
    <scope>NUCLEOTIDE SEQUENCE</scope>
</reference>
<organism evidence="1">
    <name type="scientific">Albugo laibachii Nc14</name>
    <dbReference type="NCBI Taxonomy" id="890382"/>
    <lineage>
        <taxon>Eukaryota</taxon>
        <taxon>Sar</taxon>
        <taxon>Stramenopiles</taxon>
        <taxon>Oomycota</taxon>
        <taxon>Peronosporomycetes</taxon>
        <taxon>Albuginales</taxon>
        <taxon>Albuginaceae</taxon>
        <taxon>Albugo</taxon>
    </lineage>
</organism>
<proteinExistence type="predicted"/>
<reference evidence="1" key="1">
    <citation type="journal article" date="2011" name="PLoS Biol.">
        <title>Gene gain and loss during evolution of obligate parasitism in the white rust pathogen of Arabidopsis thaliana.</title>
        <authorList>
            <person name="Kemen E."/>
            <person name="Gardiner A."/>
            <person name="Schultz-Larsen T."/>
            <person name="Kemen A.C."/>
            <person name="Balmuth A.L."/>
            <person name="Robert-Seilaniantz A."/>
            <person name="Bailey K."/>
            <person name="Holub E."/>
            <person name="Studholme D.J."/>
            <person name="Maclean D."/>
            <person name="Jones J.D."/>
        </authorList>
    </citation>
    <scope>NUCLEOTIDE SEQUENCE</scope>
</reference>